<gene>
    <name evidence="13" type="ORF">BXY45_111124</name>
</gene>
<keyword evidence="5 13" id="KW-0418">Kinase</keyword>
<dbReference type="Pfam" id="PF03793">
    <property type="entry name" value="PASTA"/>
    <property type="match status" value="4"/>
</dbReference>
<feature type="domain" description="PASTA" evidence="12">
    <location>
        <begin position="638"/>
        <end position="699"/>
    </location>
</feature>
<dbReference type="Gene3D" id="3.30.10.20">
    <property type="match status" value="4"/>
</dbReference>
<dbReference type="SMART" id="SM00740">
    <property type="entry name" value="PASTA"/>
    <property type="match status" value="4"/>
</dbReference>
<dbReference type="Pfam" id="PF00069">
    <property type="entry name" value="Pkinase"/>
    <property type="match status" value="1"/>
</dbReference>
<dbReference type="PANTHER" id="PTHR43289:SF34">
    <property type="entry name" value="SERINE_THREONINE-PROTEIN KINASE YBDM-RELATED"/>
    <property type="match status" value="1"/>
</dbReference>
<comment type="catalytic activity">
    <reaction evidence="7">
        <text>L-threonyl-[protein] + ATP = O-phospho-L-threonyl-[protein] + ADP + H(+)</text>
        <dbReference type="Rhea" id="RHEA:46608"/>
        <dbReference type="Rhea" id="RHEA-COMP:11060"/>
        <dbReference type="Rhea" id="RHEA-COMP:11605"/>
        <dbReference type="ChEBI" id="CHEBI:15378"/>
        <dbReference type="ChEBI" id="CHEBI:30013"/>
        <dbReference type="ChEBI" id="CHEBI:30616"/>
        <dbReference type="ChEBI" id="CHEBI:61977"/>
        <dbReference type="ChEBI" id="CHEBI:456216"/>
        <dbReference type="EC" id="2.7.11.1"/>
    </reaction>
</comment>
<evidence type="ECO:0000256" key="6">
    <source>
        <dbReference type="ARBA" id="ARBA00022840"/>
    </source>
</evidence>
<dbReference type="FunFam" id="3.30.200.20:FF:000035">
    <property type="entry name" value="Serine/threonine protein kinase Stk1"/>
    <property type="match status" value="1"/>
</dbReference>
<dbReference type="GO" id="GO:0004674">
    <property type="term" value="F:protein serine/threonine kinase activity"/>
    <property type="evidence" value="ECO:0007669"/>
    <property type="project" value="UniProtKB-KW"/>
</dbReference>
<feature type="transmembrane region" description="Helical" evidence="10">
    <location>
        <begin position="405"/>
        <end position="428"/>
    </location>
</feature>
<dbReference type="Gene3D" id="1.10.510.10">
    <property type="entry name" value="Transferase(Phosphotransferase) domain 1"/>
    <property type="match status" value="1"/>
</dbReference>
<dbReference type="SMART" id="SM00220">
    <property type="entry name" value="S_TKc"/>
    <property type="match status" value="1"/>
</dbReference>
<dbReference type="FunFam" id="1.10.510.10:FF:000021">
    <property type="entry name" value="Serine/threonine protein kinase"/>
    <property type="match status" value="1"/>
</dbReference>
<comment type="caution">
    <text evidence="13">The sequence shown here is derived from an EMBL/GenBank/DDBJ whole genome shotgun (WGS) entry which is preliminary data.</text>
</comment>
<evidence type="ECO:0000313" key="14">
    <source>
        <dbReference type="Proteomes" id="UP000245469"/>
    </source>
</evidence>
<keyword evidence="2" id="KW-0723">Serine/threonine-protein kinase</keyword>
<dbReference type="CDD" id="cd14014">
    <property type="entry name" value="STKc_PknB_like"/>
    <property type="match status" value="1"/>
</dbReference>
<name>A0A316A769_9ACTN</name>
<dbReference type="AlphaFoldDB" id="A0A316A769"/>
<dbReference type="PROSITE" id="PS50011">
    <property type="entry name" value="PROTEIN_KINASE_DOM"/>
    <property type="match status" value="1"/>
</dbReference>
<protein>
    <recommendedName>
        <fullName evidence="1">non-specific serine/threonine protein kinase</fullName>
        <ecNumber evidence="1">2.7.11.1</ecNumber>
    </recommendedName>
</protein>
<dbReference type="InterPro" id="IPR000719">
    <property type="entry name" value="Prot_kinase_dom"/>
</dbReference>
<evidence type="ECO:0000259" key="12">
    <source>
        <dbReference type="PROSITE" id="PS51178"/>
    </source>
</evidence>
<evidence type="ECO:0000256" key="7">
    <source>
        <dbReference type="ARBA" id="ARBA00047899"/>
    </source>
</evidence>
<feature type="compositionally biased region" description="Basic and acidic residues" evidence="9">
    <location>
        <begin position="355"/>
        <end position="366"/>
    </location>
</feature>
<dbReference type="PROSITE" id="PS00108">
    <property type="entry name" value="PROTEIN_KINASE_ST"/>
    <property type="match status" value="1"/>
</dbReference>
<dbReference type="GO" id="GO:0005524">
    <property type="term" value="F:ATP binding"/>
    <property type="evidence" value="ECO:0007669"/>
    <property type="project" value="UniProtKB-KW"/>
</dbReference>
<keyword evidence="14" id="KW-1185">Reference proteome</keyword>
<feature type="domain" description="PASTA" evidence="12">
    <location>
        <begin position="432"/>
        <end position="499"/>
    </location>
</feature>
<accession>A0A316A769</accession>
<dbReference type="OrthoDB" id="9762169at2"/>
<proteinExistence type="predicted"/>
<dbReference type="PANTHER" id="PTHR43289">
    <property type="entry name" value="MITOGEN-ACTIVATED PROTEIN KINASE KINASE KINASE 20-RELATED"/>
    <property type="match status" value="1"/>
</dbReference>
<evidence type="ECO:0000313" key="13">
    <source>
        <dbReference type="EMBL" id="PWJ53721.1"/>
    </source>
</evidence>
<evidence type="ECO:0000256" key="3">
    <source>
        <dbReference type="ARBA" id="ARBA00022679"/>
    </source>
</evidence>
<evidence type="ECO:0000256" key="5">
    <source>
        <dbReference type="ARBA" id="ARBA00022777"/>
    </source>
</evidence>
<evidence type="ECO:0000256" key="1">
    <source>
        <dbReference type="ARBA" id="ARBA00012513"/>
    </source>
</evidence>
<evidence type="ECO:0000256" key="10">
    <source>
        <dbReference type="SAM" id="Phobius"/>
    </source>
</evidence>
<dbReference type="Gene3D" id="3.30.200.20">
    <property type="entry name" value="Phosphorylase Kinase, domain 1"/>
    <property type="match status" value="1"/>
</dbReference>
<keyword evidence="10" id="KW-1133">Transmembrane helix</keyword>
<evidence type="ECO:0000259" key="11">
    <source>
        <dbReference type="PROSITE" id="PS50011"/>
    </source>
</evidence>
<sequence length="699" mass="73468">MATAVKDPLVGRLIDARYLVHDRIASGGMATVYLATDTRLERPVALKVMHPHLAADASFVARFTREARSAARLSHPGVVSVYDQGASESTVYLAMEYIPGRTLRDLVAASAPLPLGDALDLIEEVLDGLAAAHAAGLVHRDVKPENVLVGDDGRLRVADFGLARAATTATGGATSTLIGTVGYLAPELVLDGTSDERADVYAAGVVLYELLTGRAPFAGGAPAQVAFRHVSQDLPLVSAARPGLPLGVDELVASATDREPDRRPRDAGVMLELVRDLRDGLPDAVLDAPPVLLPQAVSGEVPDGTRAHERVVALDVDELRDATAAMAATPATTAPPSPAAAPAPPAQRSATRAHTRAELREQERGATRALPRPAASRSGPLGLALDEEQPEAPVREPRQRQRRPLALVLVVAVVVLLLAGGGGALWAYTVGPLAKLTVPMVVRSTAAEAEKTVQARQLVARIDTSEYSDTVPQGEVIKTEPEANQRVDKGSTVTIFVSNGPAYRPVPDLRGKTEDGAREALTQAGLDTGNVSKGYSDTVPEGQVIPWKPGSVPPLKAGTKVDFTVSQGPEPITVPTDVAGKPLADVQKTLTDLGLVVGNTPRQNDDDIPKDSVISITPEKTTGDLHRGDKVDIVVSDGPEQVQIQDVRGKSRDEARGILQGQGLQVDVTQFFLGDRVGNTDPAPGTTVDKGSRVTMFVG</sequence>
<dbReference type="InterPro" id="IPR008271">
    <property type="entry name" value="Ser/Thr_kinase_AS"/>
</dbReference>
<dbReference type="NCBIfam" id="NF033483">
    <property type="entry name" value="PknB_PASTA_kin"/>
    <property type="match status" value="1"/>
</dbReference>
<keyword evidence="10" id="KW-0472">Membrane</keyword>
<keyword evidence="4" id="KW-0547">Nucleotide-binding</keyword>
<dbReference type="CDD" id="cd06577">
    <property type="entry name" value="PASTA_pknB"/>
    <property type="match status" value="4"/>
</dbReference>
<feature type="region of interest" description="Disordered" evidence="9">
    <location>
        <begin position="328"/>
        <end position="400"/>
    </location>
</feature>
<dbReference type="PROSITE" id="PS51178">
    <property type="entry name" value="PASTA"/>
    <property type="match status" value="4"/>
</dbReference>
<dbReference type="EMBL" id="QGDQ01000011">
    <property type="protein sequence ID" value="PWJ53721.1"/>
    <property type="molecule type" value="Genomic_DNA"/>
</dbReference>
<reference evidence="13 14" key="1">
    <citation type="submission" date="2018-03" db="EMBL/GenBank/DDBJ databases">
        <title>Genomic Encyclopedia of Archaeal and Bacterial Type Strains, Phase II (KMG-II): from individual species to whole genera.</title>
        <authorList>
            <person name="Goeker M."/>
        </authorList>
    </citation>
    <scope>NUCLEOTIDE SEQUENCE [LARGE SCALE GENOMIC DNA]</scope>
    <source>
        <strain evidence="13 14">DSM 44889</strain>
    </source>
</reference>
<dbReference type="Proteomes" id="UP000245469">
    <property type="component" value="Unassembled WGS sequence"/>
</dbReference>
<evidence type="ECO:0000256" key="2">
    <source>
        <dbReference type="ARBA" id="ARBA00022527"/>
    </source>
</evidence>
<dbReference type="SUPFAM" id="SSF56112">
    <property type="entry name" value="Protein kinase-like (PK-like)"/>
    <property type="match status" value="1"/>
</dbReference>
<comment type="catalytic activity">
    <reaction evidence="8">
        <text>L-seryl-[protein] + ATP = O-phospho-L-seryl-[protein] + ADP + H(+)</text>
        <dbReference type="Rhea" id="RHEA:17989"/>
        <dbReference type="Rhea" id="RHEA-COMP:9863"/>
        <dbReference type="Rhea" id="RHEA-COMP:11604"/>
        <dbReference type="ChEBI" id="CHEBI:15378"/>
        <dbReference type="ChEBI" id="CHEBI:29999"/>
        <dbReference type="ChEBI" id="CHEBI:30616"/>
        <dbReference type="ChEBI" id="CHEBI:83421"/>
        <dbReference type="ChEBI" id="CHEBI:456216"/>
        <dbReference type="EC" id="2.7.11.1"/>
    </reaction>
</comment>
<evidence type="ECO:0000256" key="8">
    <source>
        <dbReference type="ARBA" id="ARBA00048679"/>
    </source>
</evidence>
<feature type="compositionally biased region" description="Pro residues" evidence="9">
    <location>
        <begin position="333"/>
        <end position="345"/>
    </location>
</feature>
<dbReference type="GO" id="GO:0045717">
    <property type="term" value="P:negative regulation of fatty acid biosynthetic process"/>
    <property type="evidence" value="ECO:0007669"/>
    <property type="project" value="UniProtKB-ARBA"/>
</dbReference>
<keyword evidence="3" id="KW-0808">Transferase</keyword>
<organism evidence="13 14">
    <name type="scientific">Quadrisphaera granulorum</name>
    <dbReference type="NCBI Taxonomy" id="317664"/>
    <lineage>
        <taxon>Bacteria</taxon>
        <taxon>Bacillati</taxon>
        <taxon>Actinomycetota</taxon>
        <taxon>Actinomycetes</taxon>
        <taxon>Kineosporiales</taxon>
        <taxon>Kineosporiaceae</taxon>
        <taxon>Quadrisphaera</taxon>
    </lineage>
</organism>
<feature type="domain" description="PASTA" evidence="12">
    <location>
        <begin position="500"/>
        <end position="567"/>
    </location>
</feature>
<feature type="domain" description="Protein kinase" evidence="11">
    <location>
        <begin position="18"/>
        <end position="274"/>
    </location>
</feature>
<keyword evidence="10" id="KW-0812">Transmembrane</keyword>
<evidence type="ECO:0000256" key="4">
    <source>
        <dbReference type="ARBA" id="ARBA00022741"/>
    </source>
</evidence>
<keyword evidence="6" id="KW-0067">ATP-binding</keyword>
<feature type="domain" description="PASTA" evidence="12">
    <location>
        <begin position="568"/>
        <end position="637"/>
    </location>
</feature>
<dbReference type="RefSeq" id="WP_109774379.1">
    <property type="nucleotide sequence ID" value="NZ_QGDQ01000011.1"/>
</dbReference>
<dbReference type="InterPro" id="IPR011009">
    <property type="entry name" value="Kinase-like_dom_sf"/>
</dbReference>
<evidence type="ECO:0000256" key="9">
    <source>
        <dbReference type="SAM" id="MobiDB-lite"/>
    </source>
</evidence>
<dbReference type="InterPro" id="IPR005543">
    <property type="entry name" value="PASTA_dom"/>
</dbReference>
<dbReference type="EC" id="2.7.11.1" evidence="1"/>